<dbReference type="VEuPathDB" id="FungiDB:BO97DRAFT_22474"/>
<dbReference type="EMBL" id="KZ824368">
    <property type="protein sequence ID" value="RAL06629.1"/>
    <property type="molecule type" value="Genomic_DNA"/>
</dbReference>
<keyword evidence="1" id="KW-0472">Membrane</keyword>
<dbReference type="RefSeq" id="XP_025545783.1">
    <property type="nucleotide sequence ID" value="XM_025690675.1"/>
</dbReference>
<sequence>MGTELSYGLGGRVPCSRVSSGLVVCKGCSAGIVIVFGLEVIPRCSDIKKIVYTQNMGCIPRAATMMLSE</sequence>
<feature type="transmembrane region" description="Helical" evidence="1">
    <location>
        <begin position="20"/>
        <end position="41"/>
    </location>
</feature>
<keyword evidence="1" id="KW-0812">Transmembrane</keyword>
<organism evidence="2 3">
    <name type="scientific">Aspergillus homomorphus (strain CBS 101889)</name>
    <dbReference type="NCBI Taxonomy" id="1450537"/>
    <lineage>
        <taxon>Eukaryota</taxon>
        <taxon>Fungi</taxon>
        <taxon>Dikarya</taxon>
        <taxon>Ascomycota</taxon>
        <taxon>Pezizomycotina</taxon>
        <taxon>Eurotiomycetes</taxon>
        <taxon>Eurotiomycetidae</taxon>
        <taxon>Eurotiales</taxon>
        <taxon>Aspergillaceae</taxon>
        <taxon>Aspergillus</taxon>
        <taxon>Aspergillus subgen. Circumdati</taxon>
    </lineage>
</organism>
<proteinExistence type="predicted"/>
<evidence type="ECO:0000313" key="2">
    <source>
        <dbReference type="EMBL" id="RAL06629.1"/>
    </source>
</evidence>
<keyword evidence="1" id="KW-1133">Transmembrane helix</keyword>
<gene>
    <name evidence="2" type="ORF">BO97DRAFT_22474</name>
</gene>
<dbReference type="GeneID" id="37194964"/>
<evidence type="ECO:0000256" key="1">
    <source>
        <dbReference type="SAM" id="Phobius"/>
    </source>
</evidence>
<keyword evidence="3" id="KW-1185">Reference proteome</keyword>
<accession>A0A395HGJ4</accession>
<reference evidence="2 3" key="1">
    <citation type="submission" date="2018-02" db="EMBL/GenBank/DDBJ databases">
        <title>The genomes of Aspergillus section Nigri reveals drivers in fungal speciation.</title>
        <authorList>
            <consortium name="DOE Joint Genome Institute"/>
            <person name="Vesth T.C."/>
            <person name="Nybo J."/>
            <person name="Theobald S."/>
            <person name="Brandl J."/>
            <person name="Frisvad J.C."/>
            <person name="Nielsen K.F."/>
            <person name="Lyhne E.K."/>
            <person name="Kogle M.E."/>
            <person name="Kuo A."/>
            <person name="Riley R."/>
            <person name="Clum A."/>
            <person name="Nolan M."/>
            <person name="Lipzen A."/>
            <person name="Salamov A."/>
            <person name="Henrissat B."/>
            <person name="Wiebenga A."/>
            <person name="De vries R.P."/>
            <person name="Grigoriev I.V."/>
            <person name="Mortensen U.H."/>
            <person name="Andersen M.R."/>
            <person name="Baker S.E."/>
        </authorList>
    </citation>
    <scope>NUCLEOTIDE SEQUENCE [LARGE SCALE GENOMIC DNA]</scope>
    <source>
        <strain evidence="2 3">CBS 101889</strain>
    </source>
</reference>
<dbReference type="AlphaFoldDB" id="A0A395HGJ4"/>
<protein>
    <submittedName>
        <fullName evidence="2">Uncharacterized protein</fullName>
    </submittedName>
</protein>
<evidence type="ECO:0000313" key="3">
    <source>
        <dbReference type="Proteomes" id="UP000248961"/>
    </source>
</evidence>
<name>A0A395HGJ4_ASPHC</name>
<dbReference type="Proteomes" id="UP000248961">
    <property type="component" value="Unassembled WGS sequence"/>
</dbReference>